<proteinExistence type="predicted"/>
<organism evidence="1 2">
    <name type="scientific">Kordia periserrulae</name>
    <dbReference type="NCBI Taxonomy" id="701523"/>
    <lineage>
        <taxon>Bacteria</taxon>
        <taxon>Pseudomonadati</taxon>
        <taxon>Bacteroidota</taxon>
        <taxon>Flavobacteriia</taxon>
        <taxon>Flavobacteriales</taxon>
        <taxon>Flavobacteriaceae</taxon>
        <taxon>Kordia</taxon>
    </lineage>
</organism>
<dbReference type="AlphaFoldDB" id="A0A2T6BYH1"/>
<gene>
    <name evidence="1" type="ORF">C8N46_105287</name>
</gene>
<evidence type="ECO:0000313" key="2">
    <source>
        <dbReference type="Proteomes" id="UP000244090"/>
    </source>
</evidence>
<dbReference type="Proteomes" id="UP000244090">
    <property type="component" value="Unassembled WGS sequence"/>
</dbReference>
<reference evidence="1 2" key="1">
    <citation type="submission" date="2018-04" db="EMBL/GenBank/DDBJ databases">
        <title>Genomic Encyclopedia of Archaeal and Bacterial Type Strains, Phase II (KMG-II): from individual species to whole genera.</title>
        <authorList>
            <person name="Goeker M."/>
        </authorList>
    </citation>
    <scope>NUCLEOTIDE SEQUENCE [LARGE SCALE GENOMIC DNA]</scope>
    <source>
        <strain evidence="1 2">DSM 25731</strain>
    </source>
</reference>
<protein>
    <submittedName>
        <fullName evidence="1">Uncharacterized protein</fullName>
    </submittedName>
</protein>
<dbReference type="RefSeq" id="WP_108115236.1">
    <property type="nucleotide sequence ID" value="NZ_QBKT01000005.1"/>
</dbReference>
<accession>A0A2T6BYH1</accession>
<dbReference type="OrthoDB" id="1461580at2"/>
<sequence>MKKERKLQLTLKKVSISKLQTVIGKGLVTSIDLPCAVSENCIVSVICSDPNADCKTFLTVSDSQERC</sequence>
<keyword evidence="2" id="KW-1185">Reference proteome</keyword>
<evidence type="ECO:0000313" key="1">
    <source>
        <dbReference type="EMBL" id="PTX61130.1"/>
    </source>
</evidence>
<comment type="caution">
    <text evidence="1">The sequence shown here is derived from an EMBL/GenBank/DDBJ whole genome shotgun (WGS) entry which is preliminary data.</text>
</comment>
<dbReference type="EMBL" id="QBKT01000005">
    <property type="protein sequence ID" value="PTX61130.1"/>
    <property type="molecule type" value="Genomic_DNA"/>
</dbReference>
<name>A0A2T6BYH1_9FLAO</name>